<dbReference type="GO" id="GO:1990573">
    <property type="term" value="P:potassium ion import across plasma membrane"/>
    <property type="evidence" value="ECO:0007669"/>
    <property type="project" value="TreeGrafter"/>
</dbReference>
<feature type="region of interest" description="Disordered" evidence="11">
    <location>
        <begin position="164"/>
        <end position="325"/>
    </location>
</feature>
<evidence type="ECO:0000313" key="13">
    <source>
        <dbReference type="Proteomes" id="UP000217199"/>
    </source>
</evidence>
<dbReference type="PIRSF" id="PIRSF002450">
    <property type="entry name" value="K+_transpter_TRK"/>
    <property type="match status" value="1"/>
</dbReference>
<evidence type="ECO:0000256" key="6">
    <source>
        <dbReference type="ARBA" id="ARBA00022958"/>
    </source>
</evidence>
<evidence type="ECO:0000256" key="2">
    <source>
        <dbReference type="ARBA" id="ARBA00009137"/>
    </source>
</evidence>
<keyword evidence="3 10" id="KW-0813">Transport</keyword>
<feature type="transmembrane region" description="Helical" evidence="10">
    <location>
        <begin position="61"/>
        <end position="79"/>
    </location>
</feature>
<gene>
    <name evidence="12" type="ORF">PNOK_0126100</name>
</gene>
<evidence type="ECO:0000256" key="11">
    <source>
        <dbReference type="SAM" id="MobiDB-lite"/>
    </source>
</evidence>
<evidence type="ECO:0000256" key="10">
    <source>
        <dbReference type="PIRNR" id="PIRNR002450"/>
    </source>
</evidence>
<evidence type="ECO:0000256" key="3">
    <source>
        <dbReference type="ARBA" id="ARBA00022448"/>
    </source>
</evidence>
<dbReference type="AlphaFoldDB" id="A0A286UX67"/>
<keyword evidence="9 10" id="KW-0472">Membrane</keyword>
<feature type="transmembrane region" description="Helical" evidence="10">
    <location>
        <begin position="756"/>
        <end position="779"/>
    </location>
</feature>
<dbReference type="GO" id="GO:0005886">
    <property type="term" value="C:plasma membrane"/>
    <property type="evidence" value="ECO:0007669"/>
    <property type="project" value="InterPro"/>
</dbReference>
<dbReference type="OrthoDB" id="9999863at2759"/>
<comment type="similarity">
    <text evidence="2 10">Belongs to the TrkH potassium transport family.</text>
</comment>
<feature type="transmembrane region" description="Helical" evidence="10">
    <location>
        <begin position="507"/>
        <end position="526"/>
    </location>
</feature>
<dbReference type="STRING" id="2282107.A0A286UX67"/>
<comment type="subcellular location">
    <subcellularLocation>
        <location evidence="1">Membrane</location>
        <topology evidence="1">Multi-pass membrane protein</topology>
    </subcellularLocation>
</comment>
<dbReference type="PANTHER" id="PTHR31064">
    <property type="entry name" value="POTASSIUM TRANSPORT PROTEIN DDB_G0292412-RELATED"/>
    <property type="match status" value="1"/>
</dbReference>
<feature type="compositionally biased region" description="Polar residues" evidence="11">
    <location>
        <begin position="899"/>
        <end position="908"/>
    </location>
</feature>
<feature type="transmembrane region" description="Helical" evidence="10">
    <location>
        <begin position="462"/>
        <end position="487"/>
    </location>
</feature>
<feature type="compositionally biased region" description="Basic and acidic residues" evidence="11">
    <location>
        <begin position="292"/>
        <end position="304"/>
    </location>
</feature>
<feature type="region of interest" description="Disordered" evidence="11">
    <location>
        <begin position="831"/>
        <end position="908"/>
    </location>
</feature>
<keyword evidence="13" id="KW-1185">Reference proteome</keyword>
<keyword evidence="5 10" id="KW-0812">Transmembrane</keyword>
<dbReference type="InterPro" id="IPR051143">
    <property type="entry name" value="TrkH_K-transport"/>
</dbReference>
<evidence type="ECO:0000256" key="5">
    <source>
        <dbReference type="ARBA" id="ARBA00022692"/>
    </source>
</evidence>
<feature type="compositionally biased region" description="Polar residues" evidence="11">
    <location>
        <begin position="169"/>
        <end position="185"/>
    </location>
</feature>
<dbReference type="PANTHER" id="PTHR31064:SF30">
    <property type="entry name" value="HIGH-AFFINITY POTASSIUM TRANSPORT PROTEIN-RELATED"/>
    <property type="match status" value="1"/>
</dbReference>
<feature type="transmembrane region" description="Helical" evidence="10">
    <location>
        <begin position="648"/>
        <end position="675"/>
    </location>
</feature>
<evidence type="ECO:0000256" key="7">
    <source>
        <dbReference type="ARBA" id="ARBA00022989"/>
    </source>
</evidence>
<dbReference type="NCBIfam" id="TIGR00934">
    <property type="entry name" value="2a38euk"/>
    <property type="match status" value="1"/>
</dbReference>
<evidence type="ECO:0000256" key="8">
    <source>
        <dbReference type="ARBA" id="ARBA00023065"/>
    </source>
</evidence>
<feature type="transmembrane region" description="Helical" evidence="10">
    <location>
        <begin position="29"/>
        <end position="49"/>
    </location>
</feature>
<keyword evidence="6 10" id="KW-0630">Potassium</keyword>
<dbReference type="InterPro" id="IPR015958">
    <property type="entry name" value="Trk1_fungi"/>
</dbReference>
<protein>
    <recommendedName>
        <fullName evidence="10">Potassium transport protein</fullName>
    </recommendedName>
</protein>
<evidence type="ECO:0000313" key="12">
    <source>
        <dbReference type="EMBL" id="PAV24193.1"/>
    </source>
</evidence>
<keyword evidence="4 10" id="KW-0633">Potassium transport</keyword>
<feature type="compositionally biased region" description="Polar residues" evidence="11">
    <location>
        <begin position="195"/>
        <end position="206"/>
    </location>
</feature>
<dbReference type="EMBL" id="NBII01000001">
    <property type="protein sequence ID" value="PAV24193.1"/>
    <property type="molecule type" value="Genomic_DNA"/>
</dbReference>
<dbReference type="InParanoid" id="A0A286UX67"/>
<comment type="caution">
    <text evidence="12">The sequence shown here is derived from an EMBL/GenBank/DDBJ whole genome shotgun (WGS) entry which is preliminary data.</text>
</comment>
<proteinExistence type="inferred from homology"/>
<organism evidence="12 13">
    <name type="scientific">Pyrrhoderma noxium</name>
    <dbReference type="NCBI Taxonomy" id="2282107"/>
    <lineage>
        <taxon>Eukaryota</taxon>
        <taxon>Fungi</taxon>
        <taxon>Dikarya</taxon>
        <taxon>Basidiomycota</taxon>
        <taxon>Agaricomycotina</taxon>
        <taxon>Agaricomycetes</taxon>
        <taxon>Hymenochaetales</taxon>
        <taxon>Hymenochaetaceae</taxon>
        <taxon>Pyrrhoderma</taxon>
    </lineage>
</organism>
<dbReference type="GO" id="GO:0030007">
    <property type="term" value="P:intracellular potassium ion homeostasis"/>
    <property type="evidence" value="ECO:0007669"/>
    <property type="project" value="UniProtKB-UniRule"/>
</dbReference>
<feature type="transmembrane region" description="Helical" evidence="10">
    <location>
        <begin position="600"/>
        <end position="627"/>
    </location>
</feature>
<evidence type="ECO:0000256" key="9">
    <source>
        <dbReference type="ARBA" id="ARBA00023136"/>
    </source>
</evidence>
<sequence length="908" mass="102549">MPEHTPVVPRVKASIHSGWSKFKSELNFFRIHLLFFSFTPLIFSIIFYAANGATHISYVDALFNCISAICVCGLTTIDLSSLTPFQQALLCIQSAIGSPITVSWVMVYIRRFYFSKRFKTIVDAEIARRKDFIERDPNISSSSSSSPDQDRPHWIQRFSSQLLGKGNSYRPTSSEKGNGTKNSMSPKDESEKSLMTRQTGMDSTVRSPPPQGSHSQSPPYFGLDPTNDSRPRGVFSDPILESDNEDDVELVRVKSVPHNESKEKEDNKEPSRIKHVRTVGFKASQSQLRQRKPQDQQSRPDFRRHGSISSPGSRKGVDPPEHVVHDDRGYFVSIPPVLRRTSTVKHENDQGNTIAEGNSSLFDLDTQETKNKGYGGFPYPTTIMLRYLRIFLPSLYHHIMQRRQDEKDKKDKKEKEESKEPASKSVNYITFDAVVGRNSKFHQLTEEHLEELGGVEYRALTVLMWLVAVYVLSTLLICFVIIAPYMSMSRWHDTFVPPEQHKPISPVWYSAFQVISAYTTTGMSLVDQSMVPYERAYLLLLVCTYLILAGNLMFPILLRFNIWLLAKVTPEESRLNETLHFLLDHPRRCYIYLFPSHQTWLLLSVVIALNAIEWLFFMVLNIGIPSLDDIPLGVRVINGLFQSCSARVAGFVSVSIAGVAPALQVLYVIIMYIGIYPISLSIQSTNVYEEKSLGVYEPDDEDVEPSQEGSKFSVWGRYAAFHARKQLAFDMWWLAFALFLICVIERGKLRDEENFSWFTIFSLIFEIISAYCSVGMSLGISNANYSLAGAFTTGSKLIIMAVILRGRHRGLPVAIDRAVMLPFEFVKAASARDSHDDNDQDNNSTQSRNQSQQSQVSVAETVGEKTESGSELESKSQSYLDKETEVTESAPLMGRANRENSSPALNTS</sequence>
<feature type="compositionally biased region" description="Basic and acidic residues" evidence="11">
    <location>
        <begin position="249"/>
        <end position="272"/>
    </location>
</feature>
<accession>A0A286UX67</accession>
<evidence type="ECO:0000256" key="4">
    <source>
        <dbReference type="ARBA" id="ARBA00022538"/>
    </source>
</evidence>
<feature type="transmembrane region" description="Helical" evidence="10">
    <location>
        <begin position="538"/>
        <end position="558"/>
    </location>
</feature>
<feature type="compositionally biased region" description="Basic and acidic residues" evidence="11">
    <location>
        <begin position="402"/>
        <end position="422"/>
    </location>
</feature>
<keyword evidence="7 10" id="KW-1133">Transmembrane helix</keyword>
<dbReference type="InterPro" id="IPR004773">
    <property type="entry name" value="K/Na_transp_Trk1/HKT1"/>
</dbReference>
<evidence type="ECO:0000256" key="1">
    <source>
        <dbReference type="ARBA" id="ARBA00004141"/>
    </source>
</evidence>
<feature type="region of interest" description="Disordered" evidence="11">
    <location>
        <begin position="402"/>
        <end position="423"/>
    </location>
</feature>
<feature type="compositionally biased region" description="Low complexity" evidence="11">
    <location>
        <begin position="841"/>
        <end position="857"/>
    </location>
</feature>
<dbReference type="Pfam" id="PF02386">
    <property type="entry name" value="TrkH"/>
    <property type="match status" value="1"/>
</dbReference>
<keyword evidence="8 10" id="KW-0406">Ion transport</keyword>
<feature type="transmembrane region" description="Helical" evidence="10">
    <location>
        <begin position="727"/>
        <end position="744"/>
    </location>
</feature>
<feature type="compositionally biased region" description="Basic and acidic residues" evidence="11">
    <location>
        <begin position="315"/>
        <end position="325"/>
    </location>
</feature>
<dbReference type="InterPro" id="IPR003445">
    <property type="entry name" value="Cat_transpt"/>
</dbReference>
<dbReference type="FunCoup" id="A0A286UX67">
    <property type="interactions" value="67"/>
</dbReference>
<feature type="transmembrane region" description="Helical" evidence="10">
    <location>
        <begin position="785"/>
        <end position="804"/>
    </location>
</feature>
<feature type="compositionally biased region" description="Basic and acidic residues" evidence="11">
    <location>
        <begin position="862"/>
        <end position="885"/>
    </location>
</feature>
<dbReference type="Proteomes" id="UP000217199">
    <property type="component" value="Unassembled WGS sequence"/>
</dbReference>
<reference evidence="12 13" key="1">
    <citation type="journal article" date="2017" name="Mol. Ecol.">
        <title>Comparative and population genomic landscape of Phellinus noxius: A hypervariable fungus causing root rot in trees.</title>
        <authorList>
            <person name="Chung C.L."/>
            <person name="Lee T.J."/>
            <person name="Akiba M."/>
            <person name="Lee H.H."/>
            <person name="Kuo T.H."/>
            <person name="Liu D."/>
            <person name="Ke H.M."/>
            <person name="Yokoi T."/>
            <person name="Roa M.B."/>
            <person name="Lu M.J."/>
            <person name="Chang Y.Y."/>
            <person name="Ann P.J."/>
            <person name="Tsai J.N."/>
            <person name="Chen C.Y."/>
            <person name="Tzean S.S."/>
            <person name="Ota Y."/>
            <person name="Hattori T."/>
            <person name="Sahashi N."/>
            <person name="Liou R.F."/>
            <person name="Kikuchi T."/>
            <person name="Tsai I.J."/>
        </authorList>
    </citation>
    <scope>NUCLEOTIDE SEQUENCE [LARGE SCALE GENOMIC DNA]</scope>
    <source>
        <strain evidence="12 13">FFPRI411160</strain>
    </source>
</reference>
<feature type="transmembrane region" description="Helical" evidence="10">
    <location>
        <begin position="85"/>
        <end position="109"/>
    </location>
</feature>
<dbReference type="GO" id="GO:0140107">
    <property type="term" value="F:high-affinity potassium ion transmembrane transporter activity"/>
    <property type="evidence" value="ECO:0007669"/>
    <property type="project" value="TreeGrafter"/>
</dbReference>
<name>A0A286UX67_9AGAM</name>